<organism evidence="1">
    <name type="scientific">Solanum chacoense</name>
    <name type="common">Chaco potato</name>
    <dbReference type="NCBI Taxonomy" id="4108"/>
    <lineage>
        <taxon>Eukaryota</taxon>
        <taxon>Viridiplantae</taxon>
        <taxon>Streptophyta</taxon>
        <taxon>Embryophyta</taxon>
        <taxon>Tracheophyta</taxon>
        <taxon>Spermatophyta</taxon>
        <taxon>Magnoliopsida</taxon>
        <taxon>eudicotyledons</taxon>
        <taxon>Gunneridae</taxon>
        <taxon>Pentapetalae</taxon>
        <taxon>asterids</taxon>
        <taxon>lamiids</taxon>
        <taxon>Solanales</taxon>
        <taxon>Solanaceae</taxon>
        <taxon>Solanoideae</taxon>
        <taxon>Solaneae</taxon>
        <taxon>Solanum</taxon>
    </lineage>
</organism>
<dbReference type="AlphaFoldDB" id="A0A0V0HH32"/>
<dbReference type="EMBL" id="GEDG01020908">
    <property type="protein sequence ID" value="JAP18747.1"/>
    <property type="molecule type" value="Transcribed_RNA"/>
</dbReference>
<reference evidence="1" key="1">
    <citation type="submission" date="2015-12" db="EMBL/GenBank/DDBJ databases">
        <title>Gene expression during late stages of embryo sac development: a critical building block for successful pollen-pistil interactions.</title>
        <authorList>
            <person name="Liu Y."/>
            <person name="Joly V."/>
            <person name="Sabar M."/>
            <person name="Matton D.P."/>
        </authorList>
    </citation>
    <scope>NUCLEOTIDE SEQUENCE</scope>
</reference>
<evidence type="ECO:0000313" key="1">
    <source>
        <dbReference type="EMBL" id="JAP18747.1"/>
    </source>
</evidence>
<sequence>MSKNPDTFPLILNFIISYYACQIKMLTPCSLLQLIKKIKYSLQLNLASLPLHLGSATRYQSLFKTLYGHLTIKTKVIMSTKQCSVVIQQKVATFFCSPFKKTKEKWHINSCHWSTNNTLMIHLL</sequence>
<proteinExistence type="predicted"/>
<accession>A0A0V0HH32</accession>
<protein>
    <submittedName>
        <fullName evidence="1">Putative ovule protein</fullName>
    </submittedName>
</protein>
<name>A0A0V0HH32_SOLCH</name>